<dbReference type="Gene3D" id="3.40.190.10">
    <property type="entry name" value="Periplasmic binding protein-like II"/>
    <property type="match status" value="2"/>
</dbReference>
<feature type="domain" description="HTH lysR-type" evidence="5">
    <location>
        <begin position="10"/>
        <end position="67"/>
    </location>
</feature>
<dbReference type="InterPro" id="IPR000847">
    <property type="entry name" value="LysR_HTH_N"/>
</dbReference>
<dbReference type="PRINTS" id="PR00039">
    <property type="entry name" value="HTHLYSR"/>
</dbReference>
<dbReference type="InterPro" id="IPR036390">
    <property type="entry name" value="WH_DNA-bd_sf"/>
</dbReference>
<gene>
    <name evidence="6" type="ORF">SAMN04489807_0751</name>
</gene>
<dbReference type="Pfam" id="PF00126">
    <property type="entry name" value="HTH_1"/>
    <property type="match status" value="1"/>
</dbReference>
<dbReference type="PANTHER" id="PTHR30126:SF39">
    <property type="entry name" value="HTH-TYPE TRANSCRIPTIONAL REGULATOR CYSL"/>
    <property type="match status" value="1"/>
</dbReference>
<dbReference type="Gene3D" id="1.10.10.10">
    <property type="entry name" value="Winged helix-like DNA-binding domain superfamily/Winged helix DNA-binding domain"/>
    <property type="match status" value="1"/>
</dbReference>
<evidence type="ECO:0000313" key="7">
    <source>
        <dbReference type="Proteomes" id="UP000183750"/>
    </source>
</evidence>
<keyword evidence="7" id="KW-1185">Reference proteome</keyword>
<dbReference type="Pfam" id="PF03466">
    <property type="entry name" value="LysR_substrate"/>
    <property type="match status" value="1"/>
</dbReference>
<dbReference type="EMBL" id="FNSQ01000005">
    <property type="protein sequence ID" value="SEB44228.1"/>
    <property type="molecule type" value="Genomic_DNA"/>
</dbReference>
<proteinExistence type="inferred from homology"/>
<keyword evidence="3 6" id="KW-0238">DNA-binding</keyword>
<evidence type="ECO:0000259" key="5">
    <source>
        <dbReference type="PROSITE" id="PS50931"/>
    </source>
</evidence>
<keyword evidence="4" id="KW-0804">Transcription</keyword>
<comment type="similarity">
    <text evidence="1">Belongs to the LysR transcriptional regulatory family.</text>
</comment>
<dbReference type="SUPFAM" id="SSF53850">
    <property type="entry name" value="Periplasmic binding protein-like II"/>
    <property type="match status" value="1"/>
</dbReference>
<accession>A0A1H4JF13</accession>
<dbReference type="Proteomes" id="UP000183750">
    <property type="component" value="Unassembled WGS sequence"/>
</dbReference>
<evidence type="ECO:0000256" key="1">
    <source>
        <dbReference type="ARBA" id="ARBA00009437"/>
    </source>
</evidence>
<dbReference type="InterPro" id="IPR036388">
    <property type="entry name" value="WH-like_DNA-bd_sf"/>
</dbReference>
<dbReference type="GO" id="GO:0000976">
    <property type="term" value="F:transcription cis-regulatory region binding"/>
    <property type="evidence" value="ECO:0007669"/>
    <property type="project" value="TreeGrafter"/>
</dbReference>
<dbReference type="GO" id="GO:0003700">
    <property type="term" value="F:DNA-binding transcription factor activity"/>
    <property type="evidence" value="ECO:0007669"/>
    <property type="project" value="InterPro"/>
</dbReference>
<evidence type="ECO:0000256" key="3">
    <source>
        <dbReference type="ARBA" id="ARBA00023125"/>
    </source>
</evidence>
<evidence type="ECO:0000256" key="4">
    <source>
        <dbReference type="ARBA" id="ARBA00023163"/>
    </source>
</evidence>
<name>A0A1H4JF13_9MICO</name>
<dbReference type="PANTHER" id="PTHR30126">
    <property type="entry name" value="HTH-TYPE TRANSCRIPTIONAL REGULATOR"/>
    <property type="match status" value="1"/>
</dbReference>
<evidence type="ECO:0000313" key="6">
    <source>
        <dbReference type="EMBL" id="SEB44228.1"/>
    </source>
</evidence>
<dbReference type="RefSeq" id="WP_060928735.1">
    <property type="nucleotide sequence ID" value="NZ_FNSQ01000005.1"/>
</dbReference>
<sequence>MSNRNGDGLQDLGLWRTFLVAHRSGSVSAAARTLGLAQSSVTTQLQALEASIGEPLFVRHARGIRPTPRADELAARLAGPLDALADALGTRPDLEPPVVRLGGAGEFLAAVAAPALASAVAGGLRLAVTAGLADDLLEQLRVGSLDLVISAVRPRGRTLPSMPLFDEEFALVASPSLRLDPSPDLSPAALTHVPLLAYDRDVPIIRRYWRHVFGIRLDREPALVFPDLRALATAAVAGAGVTALPTYLIADELADGRLVDLRPTEDPPINTLYLVRRPGPLSDGVAAVEKALRAAVADL</sequence>
<dbReference type="PROSITE" id="PS50931">
    <property type="entry name" value="HTH_LYSR"/>
    <property type="match status" value="1"/>
</dbReference>
<dbReference type="OrthoDB" id="8717159at2"/>
<organism evidence="6 7">
    <name type="scientific">Microbacterium hydrocarbonoxydans</name>
    <dbReference type="NCBI Taxonomy" id="273678"/>
    <lineage>
        <taxon>Bacteria</taxon>
        <taxon>Bacillati</taxon>
        <taxon>Actinomycetota</taxon>
        <taxon>Actinomycetes</taxon>
        <taxon>Micrococcales</taxon>
        <taxon>Microbacteriaceae</taxon>
        <taxon>Microbacterium</taxon>
    </lineage>
</organism>
<reference evidence="7" key="1">
    <citation type="submission" date="2016-10" db="EMBL/GenBank/DDBJ databases">
        <authorList>
            <person name="Varghese N."/>
            <person name="Submissions S."/>
        </authorList>
    </citation>
    <scope>NUCLEOTIDE SEQUENCE [LARGE SCALE GENOMIC DNA]</scope>
    <source>
        <strain evidence="7">DSM 16089</strain>
    </source>
</reference>
<keyword evidence="2" id="KW-0805">Transcription regulation</keyword>
<dbReference type="SUPFAM" id="SSF46785">
    <property type="entry name" value="Winged helix' DNA-binding domain"/>
    <property type="match status" value="1"/>
</dbReference>
<protein>
    <submittedName>
        <fullName evidence="6">DNA-binding transcriptional regulator, LysR family</fullName>
    </submittedName>
</protein>
<dbReference type="AlphaFoldDB" id="A0A1H4JF13"/>
<evidence type="ECO:0000256" key="2">
    <source>
        <dbReference type="ARBA" id="ARBA00023015"/>
    </source>
</evidence>
<dbReference type="CDD" id="cd05466">
    <property type="entry name" value="PBP2_LTTR_substrate"/>
    <property type="match status" value="1"/>
</dbReference>
<dbReference type="InterPro" id="IPR005119">
    <property type="entry name" value="LysR_subst-bd"/>
</dbReference>